<evidence type="ECO:0000313" key="4">
    <source>
        <dbReference type="Proteomes" id="UP000321110"/>
    </source>
</evidence>
<evidence type="ECO:0000313" key="3">
    <source>
        <dbReference type="EMBL" id="TXI33030.1"/>
    </source>
</evidence>
<feature type="compositionally biased region" description="Polar residues" evidence="1">
    <location>
        <begin position="81"/>
        <end position="93"/>
    </location>
</feature>
<gene>
    <name evidence="3" type="ORF">E6Q69_07480</name>
</gene>
<feature type="chain" id="PRO_5022837060" description="DUF4148 domain-containing protein" evidence="2">
    <location>
        <begin position="26"/>
        <end position="115"/>
    </location>
</feature>
<feature type="signal peptide" evidence="2">
    <location>
        <begin position="1"/>
        <end position="25"/>
    </location>
</feature>
<evidence type="ECO:0000256" key="2">
    <source>
        <dbReference type="SAM" id="SignalP"/>
    </source>
</evidence>
<evidence type="ECO:0008006" key="5">
    <source>
        <dbReference type="Google" id="ProtNLM"/>
    </source>
</evidence>
<reference evidence="3 4" key="1">
    <citation type="submission" date="2018-09" db="EMBL/GenBank/DDBJ databases">
        <title>Metagenome Assembled Genomes from an Advanced Water Purification Facility.</title>
        <authorList>
            <person name="Stamps B.W."/>
            <person name="Spear J.R."/>
        </authorList>
    </citation>
    <scope>NUCLEOTIDE SEQUENCE [LARGE SCALE GENOMIC DNA]</scope>
    <source>
        <strain evidence="3">Bin_52_1</strain>
    </source>
</reference>
<evidence type="ECO:0000256" key="1">
    <source>
        <dbReference type="SAM" id="MobiDB-lite"/>
    </source>
</evidence>
<dbReference type="EMBL" id="SSFO01000124">
    <property type="protein sequence ID" value="TXI33030.1"/>
    <property type="molecule type" value="Genomic_DNA"/>
</dbReference>
<feature type="region of interest" description="Disordered" evidence="1">
    <location>
        <begin position="80"/>
        <end position="115"/>
    </location>
</feature>
<dbReference type="AlphaFoldDB" id="A0A5C7W6H2"/>
<keyword evidence="2" id="KW-0732">Signal</keyword>
<name>A0A5C7W6H2_AQUAC</name>
<comment type="caution">
    <text evidence="3">The sequence shown here is derived from an EMBL/GenBank/DDBJ whole genome shotgun (WGS) entry which is preliminary data.</text>
</comment>
<proteinExistence type="predicted"/>
<protein>
    <recommendedName>
        <fullName evidence="5">DUF4148 domain-containing protein</fullName>
    </recommendedName>
</protein>
<sequence>MFAETVVMRYPLLLLAALCGSQVLANEPPRSRPVPIEYVSPGASGSVRGSSYSQRHDLYGGHAVPIQGYGAREVQIHGGSSVRQSGGIRQSTEYPGGIEVQRYPGQSGYEVQRRR</sequence>
<dbReference type="Proteomes" id="UP000321110">
    <property type="component" value="Unassembled WGS sequence"/>
</dbReference>
<accession>A0A5C7W6H2</accession>
<organism evidence="3 4">
    <name type="scientific">Aquipseudomonas alcaligenes</name>
    <name type="common">Pseudomonas alcaligenes</name>
    <dbReference type="NCBI Taxonomy" id="43263"/>
    <lineage>
        <taxon>Bacteria</taxon>
        <taxon>Pseudomonadati</taxon>
        <taxon>Pseudomonadota</taxon>
        <taxon>Gammaproteobacteria</taxon>
        <taxon>Pseudomonadales</taxon>
        <taxon>Pseudomonadaceae</taxon>
        <taxon>Aquipseudomonas</taxon>
    </lineage>
</organism>